<evidence type="ECO:0000256" key="1">
    <source>
        <dbReference type="ARBA" id="ARBA00022574"/>
    </source>
</evidence>
<dbReference type="PROSITE" id="PS50294">
    <property type="entry name" value="WD_REPEATS_REGION"/>
    <property type="match status" value="4"/>
</dbReference>
<protein>
    <submittedName>
        <fullName evidence="6">WD40 repeat-like protein</fullName>
    </submittedName>
</protein>
<dbReference type="InterPro" id="IPR015943">
    <property type="entry name" value="WD40/YVTN_repeat-like_dom_sf"/>
</dbReference>
<name>A0A165JWQ8_EXIGL</name>
<dbReference type="SUPFAM" id="SSF50978">
    <property type="entry name" value="WD40 repeat-like"/>
    <property type="match status" value="1"/>
</dbReference>
<dbReference type="AlphaFoldDB" id="A0A165JWQ8"/>
<dbReference type="PRINTS" id="PR00320">
    <property type="entry name" value="GPROTEINBRPT"/>
</dbReference>
<evidence type="ECO:0000313" key="7">
    <source>
        <dbReference type="Proteomes" id="UP000077266"/>
    </source>
</evidence>
<feature type="compositionally biased region" description="Polar residues" evidence="4">
    <location>
        <begin position="39"/>
        <end position="63"/>
    </location>
</feature>
<dbReference type="InterPro" id="IPR001680">
    <property type="entry name" value="WD40_rpt"/>
</dbReference>
<feature type="region of interest" description="Disordered" evidence="4">
    <location>
        <begin position="38"/>
        <end position="71"/>
    </location>
</feature>
<proteinExistence type="predicted"/>
<dbReference type="Gene3D" id="2.130.10.10">
    <property type="entry name" value="YVTN repeat-like/Quinoprotein amine dehydrogenase"/>
    <property type="match status" value="2"/>
</dbReference>
<dbReference type="PANTHER" id="PTHR19849:SF1">
    <property type="entry name" value="F-BOX_WD REPEAT-CONTAINING PROTEIN 7"/>
    <property type="match status" value="1"/>
</dbReference>
<dbReference type="InParanoid" id="A0A165JWQ8"/>
<feature type="domain" description="T6SS Phospholipase effector Tle1-like catalytic" evidence="5">
    <location>
        <begin position="81"/>
        <end position="347"/>
    </location>
</feature>
<evidence type="ECO:0000256" key="2">
    <source>
        <dbReference type="ARBA" id="ARBA00022737"/>
    </source>
</evidence>
<dbReference type="GO" id="GO:0043130">
    <property type="term" value="F:ubiquitin binding"/>
    <property type="evidence" value="ECO:0007669"/>
    <property type="project" value="TreeGrafter"/>
</dbReference>
<sequence length="874" mass="96034">MSAPTDFAPEVSDADSIAPCASHHTPSFFDSLSSLLSRGKTNATSSSDTSQPAAKAKTGSSNVDALPVPSRSPCSCESTGRNLVICIDGTSNQFSKKNTNVVELYSRLVKDPDHQVTFYNSGIGTYAKPSWTSLNYLKQILENKVDLAIAWNFEKILLGAYLWLAENYKTGDRIYLFGFSRGAYQVRVLSAMLDAVGLIHKGNQGQIPFAYQLYAEMNPGVDTVKMKEHFKNTFSRPVRVHFVGVWDTVSSVGVVRDKTLPGTTNGMQHVCYFRHALALHERRVKFLPEYVNGGRGPDLESEKTRPDVEQTPHAKEVWFAGCHSDIGGGAVDNEESNKFGPALRWMTYEATRFGLLLGKLPKEWEEVPKISESLSSGWWPFEFIPFTQPSYEKDAGTTRWFHLGRGRVIKANQKVHVSARACTDKGRALVADNLSWDALVEDRSLERDPNTAAKPIMEPQKDAAPALEDEDIQVLSVLTTTVYGQQALRDIVYSLDSITKAADRLLDILATRAAEVAKGTTESSQVALTTTRTLFKALRAMDAKFLPPRLQPIAANIHKQDQDLAEDLMVKLGSPALRPPFKGHDGSVACAAFISNGRVISSSRDRTVRIWDPETGEDNVVPVSHDSTVTCLAVHGWRVASCSLDGTLCVWNMETGKVEVDHMQAHAGLGVQSIIFSHDGNYIATAGNDDCAAVWSLDGALERRLQGHGDTVLCVAFSQSGGLVVSGSQDLDARVWSVKSGKCVHTLDGHTGWVTAVCFDRSDKRIFSSSWDDTLRIWDPTTGEQIGKHEAESGLLTLALSNKGERFVTGSRKGKIELWDAVTGNALPAYFPDHTNRVWCVAFSSDDRKIVSASEDTTVGLWDATDEWKKYSFP</sequence>
<dbReference type="CDD" id="cd00200">
    <property type="entry name" value="WD40"/>
    <property type="match status" value="1"/>
</dbReference>
<evidence type="ECO:0000259" key="5">
    <source>
        <dbReference type="Pfam" id="PF09994"/>
    </source>
</evidence>
<keyword evidence="2" id="KW-0677">Repeat</keyword>
<dbReference type="InterPro" id="IPR036322">
    <property type="entry name" value="WD40_repeat_dom_sf"/>
</dbReference>
<dbReference type="PROSITE" id="PS50082">
    <property type="entry name" value="WD_REPEATS_2"/>
    <property type="match status" value="6"/>
</dbReference>
<dbReference type="Pfam" id="PF00400">
    <property type="entry name" value="WD40"/>
    <property type="match status" value="6"/>
</dbReference>
<reference evidence="6 7" key="1">
    <citation type="journal article" date="2016" name="Mol. Biol. Evol.">
        <title>Comparative Genomics of Early-Diverging Mushroom-Forming Fungi Provides Insights into the Origins of Lignocellulose Decay Capabilities.</title>
        <authorList>
            <person name="Nagy L.G."/>
            <person name="Riley R."/>
            <person name="Tritt A."/>
            <person name="Adam C."/>
            <person name="Daum C."/>
            <person name="Floudas D."/>
            <person name="Sun H."/>
            <person name="Yadav J.S."/>
            <person name="Pangilinan J."/>
            <person name="Larsson K.H."/>
            <person name="Matsuura K."/>
            <person name="Barry K."/>
            <person name="Labutti K."/>
            <person name="Kuo R."/>
            <person name="Ohm R.A."/>
            <person name="Bhattacharya S.S."/>
            <person name="Shirouzu T."/>
            <person name="Yoshinaga Y."/>
            <person name="Martin F.M."/>
            <person name="Grigoriev I.V."/>
            <person name="Hibbett D.S."/>
        </authorList>
    </citation>
    <scope>NUCLEOTIDE SEQUENCE [LARGE SCALE GENOMIC DNA]</scope>
    <source>
        <strain evidence="6 7">HHB12029</strain>
    </source>
</reference>
<dbReference type="InterPro" id="IPR019775">
    <property type="entry name" value="WD40_repeat_CS"/>
</dbReference>
<dbReference type="GO" id="GO:0005634">
    <property type="term" value="C:nucleus"/>
    <property type="evidence" value="ECO:0007669"/>
    <property type="project" value="TreeGrafter"/>
</dbReference>
<feature type="repeat" description="WD" evidence="3">
    <location>
        <begin position="788"/>
        <end position="829"/>
    </location>
</feature>
<dbReference type="GO" id="GO:0005737">
    <property type="term" value="C:cytoplasm"/>
    <property type="evidence" value="ECO:0007669"/>
    <property type="project" value="TreeGrafter"/>
</dbReference>
<dbReference type="GO" id="GO:0010992">
    <property type="term" value="P:ubiquitin recycling"/>
    <property type="evidence" value="ECO:0007669"/>
    <property type="project" value="TreeGrafter"/>
</dbReference>
<feature type="repeat" description="WD" evidence="3">
    <location>
        <begin position="705"/>
        <end position="746"/>
    </location>
</feature>
<feature type="repeat" description="WD" evidence="3">
    <location>
        <begin position="581"/>
        <end position="621"/>
    </location>
</feature>
<dbReference type="PANTHER" id="PTHR19849">
    <property type="entry name" value="PHOSPHOLIPASE A-2-ACTIVATING PROTEIN"/>
    <property type="match status" value="1"/>
</dbReference>
<dbReference type="Proteomes" id="UP000077266">
    <property type="component" value="Unassembled WGS sequence"/>
</dbReference>
<keyword evidence="7" id="KW-1185">Reference proteome</keyword>
<evidence type="ECO:0000256" key="4">
    <source>
        <dbReference type="SAM" id="MobiDB-lite"/>
    </source>
</evidence>
<dbReference type="EMBL" id="KV425957">
    <property type="protein sequence ID" value="KZV95444.1"/>
    <property type="molecule type" value="Genomic_DNA"/>
</dbReference>
<keyword evidence="1 3" id="KW-0853">WD repeat</keyword>
<dbReference type="GO" id="GO:0043161">
    <property type="term" value="P:proteasome-mediated ubiquitin-dependent protein catabolic process"/>
    <property type="evidence" value="ECO:0007669"/>
    <property type="project" value="TreeGrafter"/>
</dbReference>
<feature type="repeat" description="WD" evidence="3">
    <location>
        <begin position="671"/>
        <end position="698"/>
    </location>
</feature>
<feature type="repeat" description="WD" evidence="3">
    <location>
        <begin position="831"/>
        <end position="863"/>
    </location>
</feature>
<dbReference type="PROSITE" id="PS00678">
    <property type="entry name" value="WD_REPEATS_1"/>
    <property type="match status" value="1"/>
</dbReference>
<dbReference type="SMART" id="SM00320">
    <property type="entry name" value="WD40"/>
    <property type="match status" value="7"/>
</dbReference>
<dbReference type="OrthoDB" id="538223at2759"/>
<evidence type="ECO:0000313" key="6">
    <source>
        <dbReference type="EMBL" id="KZV95444.1"/>
    </source>
</evidence>
<gene>
    <name evidence="6" type="ORF">EXIGLDRAFT_834351</name>
</gene>
<organism evidence="6 7">
    <name type="scientific">Exidia glandulosa HHB12029</name>
    <dbReference type="NCBI Taxonomy" id="1314781"/>
    <lineage>
        <taxon>Eukaryota</taxon>
        <taxon>Fungi</taxon>
        <taxon>Dikarya</taxon>
        <taxon>Basidiomycota</taxon>
        <taxon>Agaricomycotina</taxon>
        <taxon>Agaricomycetes</taxon>
        <taxon>Auriculariales</taxon>
        <taxon>Exidiaceae</taxon>
        <taxon>Exidia</taxon>
    </lineage>
</organism>
<evidence type="ECO:0000256" key="3">
    <source>
        <dbReference type="PROSITE-ProRule" id="PRU00221"/>
    </source>
</evidence>
<feature type="repeat" description="WD" evidence="3">
    <location>
        <begin position="747"/>
        <end position="788"/>
    </location>
</feature>
<dbReference type="InterPro" id="IPR020472">
    <property type="entry name" value="WD40_PAC1"/>
</dbReference>
<dbReference type="Pfam" id="PF09994">
    <property type="entry name" value="T6SS_Tle1-like_cat"/>
    <property type="match status" value="1"/>
</dbReference>
<dbReference type="InterPro" id="IPR018712">
    <property type="entry name" value="Tle1-like_cat"/>
</dbReference>
<accession>A0A165JWQ8</accession>
<dbReference type="STRING" id="1314781.A0A165JWQ8"/>